<proteinExistence type="predicted"/>
<dbReference type="EMBL" id="JBJKFK010001166">
    <property type="protein sequence ID" value="KAL3313877.1"/>
    <property type="molecule type" value="Genomic_DNA"/>
</dbReference>
<comment type="caution">
    <text evidence="2">The sequence shown here is derived from an EMBL/GenBank/DDBJ whole genome shotgun (WGS) entry which is preliminary data.</text>
</comment>
<sequence>MPAYIKWYMKSTSANSWHTGLTITALYLKYSTKKNKVNLPHLKRMKQLTNEKKASPKRKVMKSTPRKLKKKSVSQKKASSKQKGMFCLIKAGKEHVFIM</sequence>
<gene>
    <name evidence="2" type="ORF">Ciccas_007517</name>
</gene>
<evidence type="ECO:0000313" key="2">
    <source>
        <dbReference type="EMBL" id="KAL3313877.1"/>
    </source>
</evidence>
<organism evidence="2 3">
    <name type="scientific">Cichlidogyrus casuarinus</name>
    <dbReference type="NCBI Taxonomy" id="1844966"/>
    <lineage>
        <taxon>Eukaryota</taxon>
        <taxon>Metazoa</taxon>
        <taxon>Spiralia</taxon>
        <taxon>Lophotrochozoa</taxon>
        <taxon>Platyhelminthes</taxon>
        <taxon>Monogenea</taxon>
        <taxon>Monopisthocotylea</taxon>
        <taxon>Dactylogyridea</taxon>
        <taxon>Ancyrocephalidae</taxon>
        <taxon>Cichlidogyrus</taxon>
    </lineage>
</organism>
<reference evidence="2 3" key="1">
    <citation type="submission" date="2024-11" db="EMBL/GenBank/DDBJ databases">
        <title>Adaptive evolution of stress response genes in parasites aligns with host niche diversity.</title>
        <authorList>
            <person name="Hahn C."/>
            <person name="Resl P."/>
        </authorList>
    </citation>
    <scope>NUCLEOTIDE SEQUENCE [LARGE SCALE GENOMIC DNA]</scope>
    <source>
        <strain evidence="2">EGGRZ-B1_66</strain>
        <tissue evidence="2">Body</tissue>
    </source>
</reference>
<feature type="region of interest" description="Disordered" evidence="1">
    <location>
        <begin position="50"/>
        <end position="79"/>
    </location>
</feature>
<feature type="compositionally biased region" description="Basic residues" evidence="1">
    <location>
        <begin position="55"/>
        <end position="79"/>
    </location>
</feature>
<accession>A0ABD2Q2P6</accession>
<dbReference type="Proteomes" id="UP001626550">
    <property type="component" value="Unassembled WGS sequence"/>
</dbReference>
<protein>
    <submittedName>
        <fullName evidence="2">Uncharacterized protein</fullName>
    </submittedName>
</protein>
<keyword evidence="3" id="KW-1185">Reference proteome</keyword>
<evidence type="ECO:0000313" key="3">
    <source>
        <dbReference type="Proteomes" id="UP001626550"/>
    </source>
</evidence>
<evidence type="ECO:0000256" key="1">
    <source>
        <dbReference type="SAM" id="MobiDB-lite"/>
    </source>
</evidence>
<dbReference type="AlphaFoldDB" id="A0ABD2Q2P6"/>
<name>A0ABD2Q2P6_9PLAT</name>